<dbReference type="eggNOG" id="arCOG05507">
    <property type="taxonomic scope" value="Archaea"/>
</dbReference>
<dbReference type="KEGG" id="pyr:P186_2753"/>
<dbReference type="GeneID" id="11594352"/>
<name>G7VEW5_9CREN</name>
<reference evidence="1 2" key="1">
    <citation type="journal article" date="2012" name="J. Bacteriol.">
        <title>Complete genome sequence of strain 1860, a crenarchaeon of the genus pyrobaculum able to grow with various electron acceptors.</title>
        <authorList>
            <person name="Mardanov A.V."/>
            <person name="Gumerov V.M."/>
            <person name="Slobodkina G.B."/>
            <person name="Beletsky A.V."/>
            <person name="Bonch-Osmolovskaya E.A."/>
            <person name="Ravin N.V."/>
            <person name="Skryabin K.G."/>
        </authorList>
    </citation>
    <scope>NUCLEOTIDE SEQUENCE [LARGE SCALE GENOMIC DNA]</scope>
    <source>
        <strain evidence="1 2">1860</strain>
    </source>
</reference>
<dbReference type="Proteomes" id="UP000005867">
    <property type="component" value="Chromosome"/>
</dbReference>
<dbReference type="EMBL" id="CP003098">
    <property type="protein sequence ID" value="AET34130.1"/>
    <property type="molecule type" value="Genomic_DNA"/>
</dbReference>
<evidence type="ECO:0000313" key="1">
    <source>
        <dbReference type="EMBL" id="AET34130.1"/>
    </source>
</evidence>
<evidence type="ECO:0000313" key="2">
    <source>
        <dbReference type="Proteomes" id="UP000005867"/>
    </source>
</evidence>
<protein>
    <submittedName>
        <fullName evidence="1">Uncharacterized protein</fullName>
    </submittedName>
</protein>
<proteinExistence type="predicted"/>
<dbReference type="BioCyc" id="PSP1104324:GJSN-2691-MONOMER"/>
<accession>G7VEW5</accession>
<dbReference type="HOGENOM" id="CLU_102062_0_0_2"/>
<keyword evidence="2" id="KW-1185">Reference proteome</keyword>
<sequence>MPPTAAAPVVNERAFQGVPIGREGADPYFDFLELKTEAARAVTEFYHKSRPRVVAVFLGGREYEAAATTEAAAQTLPARKITPSPHTPEGVFTLKYSHGLVFKIPPEPREFGLLARHVADVLKRAAALPPVERPPVKVEKKPIYLLHGGREVEDGVLIDNDVYIYI</sequence>
<dbReference type="AlphaFoldDB" id="G7VEW5"/>
<gene>
    <name evidence="1" type="ORF">P186_2753</name>
</gene>
<dbReference type="STRING" id="1104324.P186_2753"/>
<organism evidence="1 2">
    <name type="scientific">Pyrobaculum ferrireducens</name>
    <dbReference type="NCBI Taxonomy" id="1104324"/>
    <lineage>
        <taxon>Archaea</taxon>
        <taxon>Thermoproteota</taxon>
        <taxon>Thermoprotei</taxon>
        <taxon>Thermoproteales</taxon>
        <taxon>Thermoproteaceae</taxon>
        <taxon>Pyrobaculum</taxon>
    </lineage>
</organism>
<dbReference type="RefSeq" id="WP_014289955.1">
    <property type="nucleotide sequence ID" value="NC_016645.1"/>
</dbReference>